<dbReference type="AlphaFoldDB" id="A0A941FHU0"/>
<sequence>MGQEEGYQPSTKFKENFPYKESDRLYKEFIAPRVEKDQHTAAHSIYEAEHYSNLDIPQERSDNIFSFIPLFEDKGEFLLIDILPLLQDLNENNLISKVKKYPIKINYIVLIFLQ</sequence>
<dbReference type="EMBL" id="JAGTPW010000006">
    <property type="protein sequence ID" value="MBR8644259.1"/>
    <property type="molecule type" value="Genomic_DNA"/>
</dbReference>
<comment type="caution">
    <text evidence="1">The sequence shown here is derived from an EMBL/GenBank/DDBJ whole genome shotgun (WGS) entry which is preliminary data.</text>
</comment>
<gene>
    <name evidence="1" type="ORF">KEH51_05250</name>
</gene>
<organism evidence="1 2">
    <name type="scientific">Peribacillus frigoritolerans</name>
    <dbReference type="NCBI Taxonomy" id="450367"/>
    <lineage>
        <taxon>Bacteria</taxon>
        <taxon>Bacillati</taxon>
        <taxon>Bacillota</taxon>
        <taxon>Bacilli</taxon>
        <taxon>Bacillales</taxon>
        <taxon>Bacillaceae</taxon>
        <taxon>Peribacillus</taxon>
    </lineage>
</organism>
<evidence type="ECO:0000313" key="2">
    <source>
        <dbReference type="Proteomes" id="UP000680045"/>
    </source>
</evidence>
<name>A0A941FHU0_9BACI</name>
<protein>
    <submittedName>
        <fullName evidence="1">Uncharacterized protein</fullName>
    </submittedName>
</protein>
<proteinExistence type="predicted"/>
<dbReference type="Proteomes" id="UP000680045">
    <property type="component" value="Unassembled WGS sequence"/>
</dbReference>
<reference evidence="1" key="1">
    <citation type="submission" date="2021-04" db="EMBL/GenBank/DDBJ databases">
        <title>Whole genome sequencing of Enterococci isolates from hospitalized patients.</title>
        <authorList>
            <person name="Ogoti B.M."/>
            <person name="Onyambu F.G."/>
        </authorList>
    </citation>
    <scope>NUCLEOTIDE SEQUENCE</scope>
    <source>
        <strain evidence="1">242</strain>
    </source>
</reference>
<accession>A0A941FHU0</accession>
<evidence type="ECO:0000313" key="1">
    <source>
        <dbReference type="EMBL" id="MBR8644259.1"/>
    </source>
</evidence>